<dbReference type="AlphaFoldDB" id="B9WGF7"/>
<dbReference type="HOGENOM" id="CLU_1749382_0_0_1"/>
<organism evidence="2 3">
    <name type="scientific">Candida dubliniensis (strain CD36 / ATCC MYA-646 / CBS 7987 / NCPF 3949 / NRRL Y-17841)</name>
    <name type="common">Yeast</name>
    <dbReference type="NCBI Taxonomy" id="573826"/>
    <lineage>
        <taxon>Eukaryota</taxon>
        <taxon>Fungi</taxon>
        <taxon>Dikarya</taxon>
        <taxon>Ascomycota</taxon>
        <taxon>Saccharomycotina</taxon>
        <taxon>Pichiomycetes</taxon>
        <taxon>Debaryomycetaceae</taxon>
        <taxon>Candida/Lodderomyces clade</taxon>
        <taxon>Candida</taxon>
    </lineage>
</organism>
<dbReference type="EMBL" id="FM992691">
    <property type="protein sequence ID" value="CAX42331.1"/>
    <property type="molecule type" value="Genomic_DNA"/>
</dbReference>
<dbReference type="GeneID" id="8047943"/>
<dbReference type="RefSeq" id="XP_002420111.1">
    <property type="nucleotide sequence ID" value="XM_002420066.1"/>
</dbReference>
<sequence>MNLFNIPLVDHAEKFTSLESLNVNLDETVFVSIVRTLRQNSLKEIGVPESLNSFETIYPALLHHKDSLKVIFENEVYLKNNFLDWKYVSESSFNVDLNLDEFPKLEYVVRKKSISLVDRNGPVLQFVPVEYHPREEI</sequence>
<dbReference type="OrthoDB" id="10390809at2759"/>
<evidence type="ECO:0000313" key="3">
    <source>
        <dbReference type="Proteomes" id="UP000002605"/>
    </source>
</evidence>
<protein>
    <submittedName>
        <fullName evidence="2">Uncharacterized protein</fullName>
    </submittedName>
</protein>
<dbReference type="Proteomes" id="UP000002605">
    <property type="component" value="Chromosome 4"/>
</dbReference>
<name>B9WGF7_CANDC</name>
<gene>
    <name evidence="1" type="ordered locus">Cd36_44590</name>
    <name evidence="2" type="ORF">CD36_44590</name>
</gene>
<dbReference type="KEGG" id="cdu:CD36_44590"/>
<dbReference type="VEuPathDB" id="FungiDB:CD36_44590"/>
<dbReference type="CGD" id="CAL0000168025">
    <property type="gene designation" value="Cd36_44590"/>
</dbReference>
<accession>B9WGF7</accession>
<reference evidence="2 3" key="1">
    <citation type="journal article" date="2009" name="Genome Res.">
        <title>Comparative genomics of the fungal pathogens Candida dubliniensis and Candida albicans.</title>
        <authorList>
            <person name="Jackson A.P."/>
            <person name="Gamble J.A."/>
            <person name="Yeomans T."/>
            <person name="Moran G.P."/>
            <person name="Saunders D."/>
            <person name="Harris D."/>
            <person name="Aslett M."/>
            <person name="Barrell J.F."/>
            <person name="Butler G."/>
            <person name="Citiulo F."/>
            <person name="Coleman D.C."/>
            <person name="de Groot P.W.J."/>
            <person name="Goodwin T.J."/>
            <person name="Quail M.A."/>
            <person name="McQuillan J."/>
            <person name="Munro C.A."/>
            <person name="Pain A."/>
            <person name="Poulter R.T."/>
            <person name="Rajandream M.A."/>
            <person name="Renauld H."/>
            <person name="Spiering M.J."/>
            <person name="Tivey A."/>
            <person name="Gow N.A.R."/>
            <person name="Barrell B."/>
            <person name="Sullivan D.J."/>
            <person name="Berriman M."/>
        </authorList>
    </citation>
    <scope>NUCLEOTIDE SEQUENCE [LARGE SCALE GENOMIC DNA]</scope>
    <source>
        <strain evidence="3">CD36 / ATCC MYA-646 / CBS 7987 / NCPF 3949 / NRRL Y-17841</strain>
    </source>
</reference>
<evidence type="ECO:0000313" key="2">
    <source>
        <dbReference type="EMBL" id="CAX42331.1"/>
    </source>
</evidence>
<keyword evidence="3" id="KW-1185">Reference proteome</keyword>
<proteinExistence type="predicted"/>
<evidence type="ECO:0000313" key="1">
    <source>
        <dbReference type="CGD" id="CAL0000168025"/>
    </source>
</evidence>